<dbReference type="EMBL" id="BLAL01000169">
    <property type="protein sequence ID" value="GES87647.1"/>
    <property type="molecule type" value="Genomic_DNA"/>
</dbReference>
<organism evidence="1 2">
    <name type="scientific">Rhizophagus clarus</name>
    <dbReference type="NCBI Taxonomy" id="94130"/>
    <lineage>
        <taxon>Eukaryota</taxon>
        <taxon>Fungi</taxon>
        <taxon>Fungi incertae sedis</taxon>
        <taxon>Mucoromycota</taxon>
        <taxon>Glomeromycotina</taxon>
        <taxon>Glomeromycetes</taxon>
        <taxon>Glomerales</taxon>
        <taxon>Glomeraceae</taxon>
        <taxon>Rhizophagus</taxon>
    </lineage>
</organism>
<evidence type="ECO:0000313" key="2">
    <source>
        <dbReference type="Proteomes" id="UP000615446"/>
    </source>
</evidence>
<proteinExistence type="predicted"/>
<gene>
    <name evidence="1" type="ORF">RCL2_001463700</name>
</gene>
<evidence type="ECO:0000313" key="1">
    <source>
        <dbReference type="EMBL" id="GES87647.1"/>
    </source>
</evidence>
<sequence>MSTRIKKLEINVNIKITNDPSKIVKLIKVQKNLKEVNIIYDDLVSLDLAHTYKFSYKNWYNLKKASLPLLKFLKAQHIPPEISAGIIENTNGHLIEISIYHEDLETYSCNLSKLSNLIYLNLALSTYVKEGLKSIYPSHSVLRIPRADFFDKVRPYKAIIPDQIYEEIEEFYYKDTLPKTITLSSRIGPLIRTSNFESNIIKPILTNIIANWIDNKDAKYIRTINDSLYKFILVYRGSRDGIDNILFKNN</sequence>
<dbReference type="Proteomes" id="UP000615446">
    <property type="component" value="Unassembled WGS sequence"/>
</dbReference>
<accession>A0A8H3LK48</accession>
<dbReference type="AlphaFoldDB" id="A0A8H3LK48"/>
<comment type="caution">
    <text evidence="1">The sequence shown here is derived from an EMBL/GenBank/DDBJ whole genome shotgun (WGS) entry which is preliminary data.</text>
</comment>
<name>A0A8H3LK48_9GLOM</name>
<reference evidence="1" key="1">
    <citation type="submission" date="2019-10" db="EMBL/GenBank/DDBJ databases">
        <title>Conservation and host-specific expression of non-tandemly repeated heterogenous ribosome RNA gene in arbuscular mycorrhizal fungi.</title>
        <authorList>
            <person name="Maeda T."/>
            <person name="Kobayashi Y."/>
            <person name="Nakagawa T."/>
            <person name="Ezawa T."/>
            <person name="Yamaguchi K."/>
            <person name="Bino T."/>
            <person name="Nishimoto Y."/>
            <person name="Shigenobu S."/>
            <person name="Kawaguchi M."/>
        </authorList>
    </citation>
    <scope>NUCLEOTIDE SEQUENCE</scope>
    <source>
        <strain evidence="1">HR1</strain>
    </source>
</reference>
<protein>
    <submittedName>
        <fullName evidence="1">Uncharacterized protein</fullName>
    </submittedName>
</protein>